<keyword evidence="6" id="KW-1185">Reference proteome</keyword>
<dbReference type="GO" id="GO:0004458">
    <property type="term" value="F:D-lactate dehydrogenase (cytochrome) activity"/>
    <property type="evidence" value="ECO:0007669"/>
    <property type="project" value="TreeGrafter"/>
</dbReference>
<dbReference type="InterPro" id="IPR016166">
    <property type="entry name" value="FAD-bd_PCMH"/>
</dbReference>
<dbReference type="GO" id="GO:0008720">
    <property type="term" value="F:D-lactate dehydrogenase (NAD+) activity"/>
    <property type="evidence" value="ECO:0007669"/>
    <property type="project" value="TreeGrafter"/>
</dbReference>
<feature type="domain" description="FAD-binding PCMH-type" evidence="4">
    <location>
        <begin position="55"/>
        <end position="241"/>
    </location>
</feature>
<dbReference type="InterPro" id="IPR016170">
    <property type="entry name" value="Cytok_DH_C_sf"/>
</dbReference>
<dbReference type="RefSeq" id="WP_158027543.1">
    <property type="nucleotide sequence ID" value="NZ_BMHG01000001.1"/>
</dbReference>
<dbReference type="SUPFAM" id="SSF55103">
    <property type="entry name" value="FAD-linked oxidases, C-terminal domain"/>
    <property type="match status" value="1"/>
</dbReference>
<dbReference type="Gene3D" id="3.30.465.10">
    <property type="match status" value="1"/>
</dbReference>
<dbReference type="EMBL" id="WBJY01000001">
    <property type="protein sequence ID" value="KAB1648990.1"/>
    <property type="molecule type" value="Genomic_DNA"/>
</dbReference>
<protein>
    <submittedName>
        <fullName evidence="5">FAD-binding oxidoreductase</fullName>
    </submittedName>
</protein>
<dbReference type="AlphaFoldDB" id="A0A6H9WRM9"/>
<dbReference type="SUPFAM" id="SSF56176">
    <property type="entry name" value="FAD-binding/transporter-associated domain-like"/>
    <property type="match status" value="1"/>
</dbReference>
<keyword evidence="2" id="KW-0274">FAD</keyword>
<evidence type="ECO:0000256" key="2">
    <source>
        <dbReference type="ARBA" id="ARBA00022827"/>
    </source>
</evidence>
<name>A0A6H9WRM9_9MICO</name>
<dbReference type="InterPro" id="IPR036318">
    <property type="entry name" value="FAD-bd_PCMH-like_sf"/>
</dbReference>
<keyword evidence="3" id="KW-0560">Oxidoreductase</keyword>
<evidence type="ECO:0000256" key="1">
    <source>
        <dbReference type="ARBA" id="ARBA00022630"/>
    </source>
</evidence>
<organism evidence="5 6">
    <name type="scientific">Pseudoclavibacter endophyticus</name>
    <dbReference type="NCBI Taxonomy" id="1778590"/>
    <lineage>
        <taxon>Bacteria</taxon>
        <taxon>Bacillati</taxon>
        <taxon>Actinomycetota</taxon>
        <taxon>Actinomycetes</taxon>
        <taxon>Micrococcales</taxon>
        <taxon>Microbacteriaceae</taxon>
        <taxon>Pseudoclavibacter</taxon>
    </lineage>
</organism>
<dbReference type="InterPro" id="IPR016164">
    <property type="entry name" value="FAD-linked_Oxase-like_C"/>
</dbReference>
<dbReference type="Proteomes" id="UP000431744">
    <property type="component" value="Unassembled WGS sequence"/>
</dbReference>
<dbReference type="Gene3D" id="3.40.462.10">
    <property type="entry name" value="FAD-linked oxidases, C-terminal domain"/>
    <property type="match status" value="1"/>
</dbReference>
<evidence type="ECO:0000313" key="5">
    <source>
        <dbReference type="EMBL" id="KAB1648990.1"/>
    </source>
</evidence>
<evidence type="ECO:0000256" key="3">
    <source>
        <dbReference type="ARBA" id="ARBA00023002"/>
    </source>
</evidence>
<evidence type="ECO:0000259" key="4">
    <source>
        <dbReference type="PROSITE" id="PS51387"/>
    </source>
</evidence>
<dbReference type="Gene3D" id="1.10.45.10">
    <property type="entry name" value="Vanillyl-alcohol Oxidase, Chain A, domain 4"/>
    <property type="match status" value="1"/>
</dbReference>
<proteinExistence type="predicted"/>
<dbReference type="Pfam" id="PF01565">
    <property type="entry name" value="FAD_binding_4"/>
    <property type="match status" value="1"/>
</dbReference>
<comment type="caution">
    <text evidence="5">The sequence shown here is derived from an EMBL/GenBank/DDBJ whole genome shotgun (WGS) entry which is preliminary data.</text>
</comment>
<dbReference type="Gene3D" id="3.30.43.10">
    <property type="entry name" value="Uridine Diphospho-n-acetylenolpyruvylglucosamine Reductase, domain 2"/>
    <property type="match status" value="1"/>
</dbReference>
<dbReference type="PANTHER" id="PTHR11748:SF114">
    <property type="entry name" value="ARYL-ALCOHOL OXIDASE VANILLYL-ALCOHOL OXIDASE (AFU_ORTHOLOGUE AFUA_3G09500)-RELATED"/>
    <property type="match status" value="1"/>
</dbReference>
<dbReference type="PANTHER" id="PTHR11748">
    <property type="entry name" value="D-LACTATE DEHYDROGENASE"/>
    <property type="match status" value="1"/>
</dbReference>
<dbReference type="GO" id="GO:1903457">
    <property type="term" value="P:lactate catabolic process"/>
    <property type="evidence" value="ECO:0007669"/>
    <property type="project" value="TreeGrafter"/>
</dbReference>
<dbReference type="OrthoDB" id="9811557at2"/>
<dbReference type="PROSITE" id="PS51387">
    <property type="entry name" value="FAD_PCMH"/>
    <property type="match status" value="1"/>
</dbReference>
<dbReference type="GO" id="GO:0071949">
    <property type="term" value="F:FAD binding"/>
    <property type="evidence" value="ECO:0007669"/>
    <property type="project" value="InterPro"/>
</dbReference>
<dbReference type="InterPro" id="IPR016167">
    <property type="entry name" value="FAD-bd_PCMH_sub1"/>
</dbReference>
<sequence>MSSRSDQDPLSLPDGVSPEAFGAMLAELRRALGADAVLTGDDAAEFGDPYDPYDRDHVPSAVVLPSTVEGVQTVVRSANAHGVPLWTTSQGRNNGYGGGAPVVGGSVTLSLRRLNRIRELNDELGYAVVEPGVRFFDLAEACRERGGAWWPSSPSLGWGSVVGNTIDHGFGYTPYGDHAAHVYGMEVVLPDGELLRTGMWASTRSTSAHAHPRGFGPNVAPLFMQSNFGVVTAMGRPLLPRPEVYAPVTIRVARHDDLEPLVDAMRVLTTEGSIDNIANITSALGAASMRKPRRDWYDGPGPIPEDIYRDMMREVGSGWWNCTAAMYGPRAVVEAKFARVEQVVVGAIPDARVSVKFVPGDEAGGDTLENHRERIMTGTPSLEMLDTTTWWGEDGGHLEVSPIAPATGADATTIAGILRPIVEGEGFDLWASIYVMKRSLMYLAVVMFDRADPARVEAAYRLARRAYPALADAGYTPYRGNVRYMDMMQDTYDFNDHAMRRFLGELKDAIDPGGILSPGKQGIWPQRFR</sequence>
<dbReference type="InterPro" id="IPR016169">
    <property type="entry name" value="FAD-bd_PCMH_sub2"/>
</dbReference>
<dbReference type="InterPro" id="IPR006094">
    <property type="entry name" value="Oxid_FAD_bind_N"/>
</dbReference>
<accession>A0A6H9WRM9</accession>
<gene>
    <name evidence="5" type="ORF">F8O04_01485</name>
</gene>
<keyword evidence="1" id="KW-0285">Flavoprotein</keyword>
<dbReference type="InterPro" id="IPR016171">
    <property type="entry name" value="Vanillyl_alc_oxidase_C-sub2"/>
</dbReference>
<evidence type="ECO:0000313" key="6">
    <source>
        <dbReference type="Proteomes" id="UP000431744"/>
    </source>
</evidence>
<reference evidence="5 6" key="1">
    <citation type="submission" date="2019-09" db="EMBL/GenBank/DDBJ databases">
        <title>Phylogeny of genus Pseudoclavibacter and closely related genus.</title>
        <authorList>
            <person name="Li Y."/>
        </authorList>
    </citation>
    <scope>NUCLEOTIDE SEQUENCE [LARGE SCALE GENOMIC DNA]</scope>
    <source>
        <strain evidence="5 6">EGI 60007</strain>
    </source>
</reference>